<reference evidence="1" key="1">
    <citation type="submission" date="2023-05" db="EMBL/GenBank/DDBJ databases">
        <authorList>
            <person name="Stuckert A."/>
        </authorList>
    </citation>
    <scope>NUCLEOTIDE SEQUENCE</scope>
</reference>
<name>A0ABN9FZT9_9NEOB</name>
<gene>
    <name evidence="1" type="ORF">SPARVUS_LOCUS12901886</name>
</gene>
<proteinExistence type="predicted"/>
<accession>A0ABN9FZT9</accession>
<protein>
    <submittedName>
        <fullName evidence="1">Uncharacterized protein</fullName>
    </submittedName>
</protein>
<sequence length="50" mass="5491">MPLASATSMPHQCLLISAHQCCLSEPITAASLGTSVKEKNHLFTKFYNRN</sequence>
<organism evidence="1 2">
    <name type="scientific">Staurois parvus</name>
    <dbReference type="NCBI Taxonomy" id="386267"/>
    <lineage>
        <taxon>Eukaryota</taxon>
        <taxon>Metazoa</taxon>
        <taxon>Chordata</taxon>
        <taxon>Craniata</taxon>
        <taxon>Vertebrata</taxon>
        <taxon>Euteleostomi</taxon>
        <taxon>Amphibia</taxon>
        <taxon>Batrachia</taxon>
        <taxon>Anura</taxon>
        <taxon>Neobatrachia</taxon>
        <taxon>Ranoidea</taxon>
        <taxon>Ranidae</taxon>
        <taxon>Staurois</taxon>
    </lineage>
</organism>
<dbReference type="EMBL" id="CATNWA010017501">
    <property type="protein sequence ID" value="CAI9600961.1"/>
    <property type="molecule type" value="Genomic_DNA"/>
</dbReference>
<evidence type="ECO:0000313" key="1">
    <source>
        <dbReference type="EMBL" id="CAI9600961.1"/>
    </source>
</evidence>
<dbReference type="Proteomes" id="UP001162483">
    <property type="component" value="Unassembled WGS sequence"/>
</dbReference>
<keyword evidence="2" id="KW-1185">Reference proteome</keyword>
<evidence type="ECO:0000313" key="2">
    <source>
        <dbReference type="Proteomes" id="UP001162483"/>
    </source>
</evidence>
<comment type="caution">
    <text evidence="1">The sequence shown here is derived from an EMBL/GenBank/DDBJ whole genome shotgun (WGS) entry which is preliminary data.</text>
</comment>